<dbReference type="EMBL" id="LYPB01000081">
    <property type="protein sequence ID" value="OAS15636.1"/>
    <property type="molecule type" value="Genomic_DNA"/>
</dbReference>
<accession>A0A198A3M3</accession>
<feature type="transmembrane region" description="Helical" evidence="6">
    <location>
        <begin position="33"/>
        <end position="51"/>
    </location>
</feature>
<evidence type="ECO:0000256" key="5">
    <source>
        <dbReference type="ARBA" id="ARBA00023136"/>
    </source>
</evidence>
<keyword evidence="5 6" id="KW-0472">Membrane</keyword>
<sequence length="321" mass="36954">MAAIDYSAHKQADALAKRRRLNRLTGKLLKDRWLYLMLLPGIVYFLLFKYGPMWGIAIGFQDYSPFQGISGSKWVGLKHFIRLFSEPTFFKLLKNTLVLSLIHLIVVFPMPIIVALMLNELRKEKFKKAIQTLIYIPHFMSWVIIIGMFYVLFESHDGVFQKWIVSLGFEPFTFMMDPDKFIPMYILQNIWRDTGWGTIIFLAALAGVDTHLYEAARMDGAGRLRQLWHITLPSIRSTILIMFILQLGNILELGFEHVYLLLNSLNREVAEIFDTYVYTAGILNGMYSYSTAIGVFKSVVGLILVVLANRLSKKFGEEGIF</sequence>
<feature type="transmembrane region" description="Helical" evidence="6">
    <location>
        <begin position="286"/>
        <end position="308"/>
    </location>
</feature>
<evidence type="ECO:0000313" key="8">
    <source>
        <dbReference type="EMBL" id="OAS15636.1"/>
    </source>
</evidence>
<reference evidence="8 9" key="1">
    <citation type="submission" date="2016-05" db="EMBL/GenBank/DDBJ databases">
        <title>Paenibacillus sp. 1ZS3-15 nov., isolated from the rhizosphere soil.</title>
        <authorList>
            <person name="Zhang X.X."/>
            <person name="Zhang J."/>
        </authorList>
    </citation>
    <scope>NUCLEOTIDE SEQUENCE [LARGE SCALE GENOMIC DNA]</scope>
    <source>
        <strain evidence="8 9">1ZS3-15</strain>
    </source>
</reference>
<evidence type="ECO:0000256" key="4">
    <source>
        <dbReference type="ARBA" id="ARBA00022989"/>
    </source>
</evidence>
<dbReference type="CDD" id="cd06261">
    <property type="entry name" value="TM_PBP2"/>
    <property type="match status" value="1"/>
</dbReference>
<comment type="similarity">
    <text evidence="6">Belongs to the binding-protein-dependent transport system permease family.</text>
</comment>
<dbReference type="GO" id="GO:0005886">
    <property type="term" value="C:plasma membrane"/>
    <property type="evidence" value="ECO:0007669"/>
    <property type="project" value="UniProtKB-SubCell"/>
</dbReference>
<dbReference type="InterPro" id="IPR000515">
    <property type="entry name" value="MetI-like"/>
</dbReference>
<comment type="subcellular location">
    <subcellularLocation>
        <location evidence="6">Cell membrane</location>
        <topology evidence="6">Multi-pass membrane protein</topology>
    </subcellularLocation>
    <subcellularLocation>
        <location evidence="1">Membrane</location>
        <topology evidence="1">Multi-pass membrane protein</topology>
    </subcellularLocation>
</comment>
<proteinExistence type="inferred from homology"/>
<dbReference type="PANTHER" id="PTHR43496:SF1">
    <property type="entry name" value="POLYGALACTURONAN_RHAMNOGALACTURONAN TRANSPORT SYSTEM PERMEASE PROTEIN YTEP"/>
    <property type="match status" value="1"/>
</dbReference>
<dbReference type="Pfam" id="PF00528">
    <property type="entry name" value="BPD_transp_1"/>
    <property type="match status" value="1"/>
</dbReference>
<dbReference type="GO" id="GO:0055085">
    <property type="term" value="P:transmembrane transport"/>
    <property type="evidence" value="ECO:0007669"/>
    <property type="project" value="InterPro"/>
</dbReference>
<evidence type="ECO:0000256" key="1">
    <source>
        <dbReference type="ARBA" id="ARBA00004141"/>
    </source>
</evidence>
<gene>
    <name evidence="8" type="ORF">A8708_03360</name>
</gene>
<dbReference type="RefSeq" id="WP_068667912.1">
    <property type="nucleotide sequence ID" value="NZ_LYPB01000081.1"/>
</dbReference>
<keyword evidence="9" id="KW-1185">Reference proteome</keyword>
<evidence type="ECO:0000313" key="9">
    <source>
        <dbReference type="Proteomes" id="UP000078454"/>
    </source>
</evidence>
<dbReference type="AlphaFoldDB" id="A0A198A3M3"/>
<evidence type="ECO:0000256" key="6">
    <source>
        <dbReference type="RuleBase" id="RU363032"/>
    </source>
</evidence>
<protein>
    <submittedName>
        <fullName evidence="8">Protein lplB</fullName>
    </submittedName>
</protein>
<dbReference type="InterPro" id="IPR035906">
    <property type="entry name" value="MetI-like_sf"/>
</dbReference>
<evidence type="ECO:0000256" key="3">
    <source>
        <dbReference type="ARBA" id="ARBA00022692"/>
    </source>
</evidence>
<dbReference type="SUPFAM" id="SSF161098">
    <property type="entry name" value="MetI-like"/>
    <property type="match status" value="1"/>
</dbReference>
<feature type="transmembrane region" description="Helical" evidence="6">
    <location>
        <begin position="130"/>
        <end position="153"/>
    </location>
</feature>
<comment type="caution">
    <text evidence="8">The sequence shown here is derived from an EMBL/GenBank/DDBJ whole genome shotgun (WGS) entry which is preliminary data.</text>
</comment>
<dbReference type="OrthoDB" id="2541654at2"/>
<organism evidence="8 9">
    <name type="scientific">Paenibacillus oryzisoli</name>
    <dbReference type="NCBI Taxonomy" id="1850517"/>
    <lineage>
        <taxon>Bacteria</taxon>
        <taxon>Bacillati</taxon>
        <taxon>Bacillota</taxon>
        <taxon>Bacilli</taxon>
        <taxon>Bacillales</taxon>
        <taxon>Paenibacillaceae</taxon>
        <taxon>Paenibacillus</taxon>
    </lineage>
</organism>
<dbReference type="STRING" id="1850517.A8708_03360"/>
<keyword evidence="4 6" id="KW-1133">Transmembrane helix</keyword>
<dbReference type="PROSITE" id="PS50928">
    <property type="entry name" value="ABC_TM1"/>
    <property type="match status" value="1"/>
</dbReference>
<feature type="transmembrane region" description="Helical" evidence="6">
    <location>
        <begin position="97"/>
        <end position="118"/>
    </location>
</feature>
<feature type="transmembrane region" description="Helical" evidence="6">
    <location>
        <begin position="194"/>
        <end position="213"/>
    </location>
</feature>
<dbReference type="Proteomes" id="UP000078454">
    <property type="component" value="Unassembled WGS sequence"/>
</dbReference>
<dbReference type="Gene3D" id="1.10.3720.10">
    <property type="entry name" value="MetI-like"/>
    <property type="match status" value="1"/>
</dbReference>
<keyword evidence="2 6" id="KW-0813">Transport</keyword>
<feature type="transmembrane region" description="Helical" evidence="6">
    <location>
        <begin position="234"/>
        <end position="255"/>
    </location>
</feature>
<evidence type="ECO:0000256" key="2">
    <source>
        <dbReference type="ARBA" id="ARBA00022448"/>
    </source>
</evidence>
<evidence type="ECO:0000259" key="7">
    <source>
        <dbReference type="PROSITE" id="PS50928"/>
    </source>
</evidence>
<dbReference type="PANTHER" id="PTHR43496">
    <property type="entry name" value="PROTEIN LPLB"/>
    <property type="match status" value="1"/>
</dbReference>
<keyword evidence="3 6" id="KW-0812">Transmembrane</keyword>
<name>A0A198A3M3_9BACL</name>
<feature type="domain" description="ABC transmembrane type-1" evidence="7">
    <location>
        <begin position="93"/>
        <end position="308"/>
    </location>
</feature>